<proteinExistence type="predicted"/>
<feature type="compositionally biased region" description="Polar residues" evidence="1">
    <location>
        <begin position="21"/>
        <end position="41"/>
    </location>
</feature>
<dbReference type="Proteomes" id="UP000325030">
    <property type="component" value="Chromosome"/>
</dbReference>
<dbReference type="AlphaFoldDB" id="A0A510E747"/>
<accession>A0A510E747</accession>
<feature type="region of interest" description="Disordered" evidence="1">
    <location>
        <begin position="20"/>
        <end position="41"/>
    </location>
</feature>
<reference evidence="3" key="1">
    <citation type="submission" date="2018-09" db="EMBL/GenBank/DDBJ databases">
        <title>Complete Genome Sequencing of Sulfolobus sp. JCM 16834.</title>
        <authorList>
            <person name="Kato S."/>
            <person name="Itoh T."/>
            <person name="Ohkuma M."/>
        </authorList>
    </citation>
    <scope>NUCLEOTIDE SEQUENCE [LARGE SCALE GENOMIC DNA]</scope>
    <source>
        <strain evidence="3">IC-007</strain>
    </source>
</reference>
<evidence type="ECO:0000256" key="1">
    <source>
        <dbReference type="SAM" id="MobiDB-lite"/>
    </source>
</evidence>
<name>A0A510E747_9CREN</name>
<dbReference type="EMBL" id="AP018930">
    <property type="protein sequence ID" value="BBG27948.1"/>
    <property type="molecule type" value="Genomic_DNA"/>
</dbReference>
<evidence type="ECO:0000313" key="3">
    <source>
        <dbReference type="Proteomes" id="UP000325030"/>
    </source>
</evidence>
<evidence type="ECO:0000313" key="2">
    <source>
        <dbReference type="EMBL" id="BBG27948.1"/>
    </source>
</evidence>
<gene>
    <name evidence="2" type="ORF">IC007_2503</name>
</gene>
<organism evidence="2 3">
    <name type="scientific">Sulfuracidifex tepidarius</name>
    <dbReference type="NCBI Taxonomy" id="1294262"/>
    <lineage>
        <taxon>Archaea</taxon>
        <taxon>Thermoproteota</taxon>
        <taxon>Thermoprotei</taxon>
        <taxon>Sulfolobales</taxon>
        <taxon>Sulfolobaceae</taxon>
        <taxon>Sulfuracidifex</taxon>
    </lineage>
</organism>
<protein>
    <submittedName>
        <fullName evidence="2">Uncharacterized protein</fullName>
    </submittedName>
</protein>
<sequence>MTREEREELNRLLYAEEVSTYRVSPTSSITSSLPRTDVTQA</sequence>